<comment type="similarity">
    <text evidence="1">Belongs to the iron-containing alcohol dehydrogenase family.</text>
</comment>
<feature type="domain" description="Alcohol dehydrogenase iron-type/glycerol dehydrogenase GldA" evidence="4">
    <location>
        <begin position="10"/>
        <end position="191"/>
    </location>
</feature>
<evidence type="ECO:0000313" key="6">
    <source>
        <dbReference type="EMBL" id="SUZ55419.1"/>
    </source>
</evidence>
<sequence length="390" mass="42364">MEFHYSALETVVTGEPVVDALTVLADKHGAKRILLIASSSLATCTDQFADLQEQLGSRCVGLFDQVSAHTPREDVLAAIQTARKVDADLLISLGGGSIIDASKVVQLAIDKDIRSEEELLQYAQRADGTRGPKAGQHALFSGHSKIRQLAVPTTLSGAEFSNNAGVLDRSRSAKEGYRGVDLCPQCIIYDPTLTMQTPEWLWLSTAIRSLDHAIEGFCCVDSYPFLDGHFLHAMRLFAESLPRSKADPGDREARTLSQQAVWLACCGLGTVFHGASHGIGYILGSLCGVPHGYTSCVMLPAVLRWNAEQFEERQKAIIAALGIKAAHAGDAVRSLVDNLGLPTNLQEVGVEHSQLDEIARRAIQHPVVLKNPRKLESAEQVREILELAWN</sequence>
<dbReference type="Pfam" id="PF00465">
    <property type="entry name" value="Fe-ADH"/>
    <property type="match status" value="1"/>
</dbReference>
<dbReference type="InterPro" id="IPR001670">
    <property type="entry name" value="ADH_Fe/GldA"/>
</dbReference>
<dbReference type="PANTHER" id="PTHR11496">
    <property type="entry name" value="ALCOHOL DEHYDROGENASE"/>
    <property type="match status" value="1"/>
</dbReference>
<dbReference type="AlphaFoldDB" id="A0A381NM60"/>
<dbReference type="PROSITE" id="PS00060">
    <property type="entry name" value="ADH_IRON_2"/>
    <property type="match status" value="1"/>
</dbReference>
<dbReference type="Gene3D" id="1.20.1090.10">
    <property type="entry name" value="Dehydroquinate synthase-like - alpha domain"/>
    <property type="match status" value="1"/>
</dbReference>
<evidence type="ECO:0000259" key="4">
    <source>
        <dbReference type="Pfam" id="PF00465"/>
    </source>
</evidence>
<dbReference type="InterPro" id="IPR039697">
    <property type="entry name" value="Alcohol_dehydrogenase_Fe"/>
</dbReference>
<keyword evidence="2" id="KW-0560">Oxidoreductase</keyword>
<protein>
    <submittedName>
        <fullName evidence="6">Uncharacterized protein</fullName>
    </submittedName>
</protein>
<dbReference type="Gene3D" id="3.40.50.1970">
    <property type="match status" value="1"/>
</dbReference>
<dbReference type="EMBL" id="UINC01000444">
    <property type="protein sequence ID" value="SUZ55419.1"/>
    <property type="molecule type" value="Genomic_DNA"/>
</dbReference>
<evidence type="ECO:0000256" key="1">
    <source>
        <dbReference type="ARBA" id="ARBA00007358"/>
    </source>
</evidence>
<evidence type="ECO:0000259" key="5">
    <source>
        <dbReference type="Pfam" id="PF25137"/>
    </source>
</evidence>
<name>A0A381NM60_9ZZZZ</name>
<dbReference type="PANTHER" id="PTHR11496:SF102">
    <property type="entry name" value="ALCOHOL DEHYDROGENASE 4"/>
    <property type="match status" value="1"/>
</dbReference>
<dbReference type="InterPro" id="IPR018211">
    <property type="entry name" value="ADH_Fe_CS"/>
</dbReference>
<reference evidence="6" key="1">
    <citation type="submission" date="2018-05" db="EMBL/GenBank/DDBJ databases">
        <authorList>
            <person name="Lanie J.A."/>
            <person name="Ng W.-L."/>
            <person name="Kazmierczak K.M."/>
            <person name="Andrzejewski T.M."/>
            <person name="Davidsen T.M."/>
            <person name="Wayne K.J."/>
            <person name="Tettelin H."/>
            <person name="Glass J.I."/>
            <person name="Rusch D."/>
            <person name="Podicherti R."/>
            <person name="Tsui H.-C.T."/>
            <person name="Winkler M.E."/>
        </authorList>
    </citation>
    <scope>NUCLEOTIDE SEQUENCE</scope>
</reference>
<evidence type="ECO:0000256" key="2">
    <source>
        <dbReference type="ARBA" id="ARBA00023002"/>
    </source>
</evidence>
<dbReference type="SUPFAM" id="SSF56796">
    <property type="entry name" value="Dehydroquinate synthase-like"/>
    <property type="match status" value="1"/>
</dbReference>
<keyword evidence="3" id="KW-0520">NAD</keyword>
<dbReference type="Pfam" id="PF25137">
    <property type="entry name" value="ADH_Fe_C"/>
    <property type="match status" value="1"/>
</dbReference>
<evidence type="ECO:0000256" key="3">
    <source>
        <dbReference type="ARBA" id="ARBA00023027"/>
    </source>
</evidence>
<dbReference type="InterPro" id="IPR056798">
    <property type="entry name" value="ADH_Fe_C"/>
</dbReference>
<feature type="domain" description="Fe-containing alcohol dehydrogenase-like C-terminal" evidence="5">
    <location>
        <begin position="204"/>
        <end position="388"/>
    </location>
</feature>
<dbReference type="GO" id="GO:0046872">
    <property type="term" value="F:metal ion binding"/>
    <property type="evidence" value="ECO:0007669"/>
    <property type="project" value="InterPro"/>
</dbReference>
<gene>
    <name evidence="6" type="ORF">METZ01_LOCUS8273</name>
</gene>
<organism evidence="6">
    <name type="scientific">marine metagenome</name>
    <dbReference type="NCBI Taxonomy" id="408172"/>
    <lineage>
        <taxon>unclassified sequences</taxon>
        <taxon>metagenomes</taxon>
        <taxon>ecological metagenomes</taxon>
    </lineage>
</organism>
<dbReference type="GO" id="GO:0004022">
    <property type="term" value="F:alcohol dehydrogenase (NAD+) activity"/>
    <property type="evidence" value="ECO:0007669"/>
    <property type="project" value="TreeGrafter"/>
</dbReference>
<dbReference type="CDD" id="cd08192">
    <property type="entry name" value="MAR-like"/>
    <property type="match status" value="1"/>
</dbReference>
<accession>A0A381NM60</accession>
<proteinExistence type="inferred from homology"/>